<dbReference type="KEGG" id="lbc:LACBIDRAFT_333209"/>
<dbReference type="AlphaFoldDB" id="B0DV88"/>
<feature type="region of interest" description="Disordered" evidence="1">
    <location>
        <begin position="251"/>
        <end position="271"/>
    </location>
</feature>
<evidence type="ECO:0000313" key="2">
    <source>
        <dbReference type="EMBL" id="EDR01536.1"/>
    </source>
</evidence>
<dbReference type="EMBL" id="DS547138">
    <property type="protein sequence ID" value="EDR01536.1"/>
    <property type="molecule type" value="Genomic_DNA"/>
</dbReference>
<dbReference type="InParanoid" id="B0DV88"/>
<reference evidence="2 3" key="1">
    <citation type="journal article" date="2008" name="Nature">
        <title>The genome of Laccaria bicolor provides insights into mycorrhizal symbiosis.</title>
        <authorList>
            <person name="Martin F."/>
            <person name="Aerts A."/>
            <person name="Ahren D."/>
            <person name="Brun A."/>
            <person name="Danchin E.G.J."/>
            <person name="Duchaussoy F."/>
            <person name="Gibon J."/>
            <person name="Kohler A."/>
            <person name="Lindquist E."/>
            <person name="Pereda V."/>
            <person name="Salamov A."/>
            <person name="Shapiro H.J."/>
            <person name="Wuyts J."/>
            <person name="Blaudez D."/>
            <person name="Buee M."/>
            <person name="Brokstein P."/>
            <person name="Canbaeck B."/>
            <person name="Cohen D."/>
            <person name="Courty P.E."/>
            <person name="Coutinho P.M."/>
            <person name="Delaruelle C."/>
            <person name="Detter J.C."/>
            <person name="Deveau A."/>
            <person name="DiFazio S."/>
            <person name="Duplessis S."/>
            <person name="Fraissinet-Tachet L."/>
            <person name="Lucic E."/>
            <person name="Frey-Klett P."/>
            <person name="Fourrey C."/>
            <person name="Feussner I."/>
            <person name="Gay G."/>
            <person name="Grimwood J."/>
            <person name="Hoegger P.J."/>
            <person name="Jain P."/>
            <person name="Kilaru S."/>
            <person name="Labbe J."/>
            <person name="Lin Y.C."/>
            <person name="Legue V."/>
            <person name="Le Tacon F."/>
            <person name="Marmeisse R."/>
            <person name="Melayah D."/>
            <person name="Montanini B."/>
            <person name="Muratet M."/>
            <person name="Nehls U."/>
            <person name="Niculita-Hirzel H."/>
            <person name="Oudot-Le Secq M.P."/>
            <person name="Peter M."/>
            <person name="Quesneville H."/>
            <person name="Rajashekar B."/>
            <person name="Reich M."/>
            <person name="Rouhier N."/>
            <person name="Schmutz J."/>
            <person name="Yin T."/>
            <person name="Chalot M."/>
            <person name="Henrissat B."/>
            <person name="Kuees U."/>
            <person name="Lucas S."/>
            <person name="Van de Peer Y."/>
            <person name="Podila G.K."/>
            <person name="Polle A."/>
            <person name="Pukkila P.J."/>
            <person name="Richardson P.M."/>
            <person name="Rouze P."/>
            <person name="Sanders I.R."/>
            <person name="Stajich J.E."/>
            <person name="Tunlid A."/>
            <person name="Tuskan G."/>
            <person name="Grigoriev I.V."/>
        </authorList>
    </citation>
    <scope>NUCLEOTIDE SEQUENCE [LARGE SCALE GENOMIC DNA]</scope>
    <source>
        <strain evidence="3">S238N-H82 / ATCC MYA-4686</strain>
    </source>
</reference>
<sequence>MWTCLYEITEGWYQRNAVSMCAVLFFNGWDWEMHLCLNGANGNAGWCLDGEGERGFAVQGKNIRAGWRRKIQQVFYLIPPSKHFDSSALASLASPSRLPIQEVFPEFLICPPRLKLSGSAFTAAQAVPLPEAASYPIQLITPEEESWTRADVDAAYVAEESLIVGPVKISIDLSSLGPIGVQSLHSPTKDDQDFHSTVTWAGQSYTNGMANSTIIVEKPLSDKVVAIGSYEGVLVFLGGSVNGTVNARTQAVGNSSSSSSTSAKSNGIRVGGGRGTQSCLGVPCWVLRC</sequence>
<dbReference type="RefSeq" id="XP_001887888.1">
    <property type="nucleotide sequence ID" value="XM_001887853.1"/>
</dbReference>
<protein>
    <submittedName>
        <fullName evidence="2">Predicted protein</fullName>
    </submittedName>
</protein>
<name>B0DV88_LACBS</name>
<accession>B0DV88</accession>
<gene>
    <name evidence="2" type="ORF">LACBIDRAFT_333209</name>
</gene>
<dbReference type="GeneID" id="6083461"/>
<evidence type="ECO:0000313" key="3">
    <source>
        <dbReference type="Proteomes" id="UP000001194"/>
    </source>
</evidence>
<proteinExistence type="predicted"/>
<dbReference type="OrthoDB" id="2831684at2759"/>
<dbReference type="Proteomes" id="UP000001194">
    <property type="component" value="Unassembled WGS sequence"/>
</dbReference>
<dbReference type="HOGENOM" id="CLU_963350_0_0_1"/>
<evidence type="ECO:0000256" key="1">
    <source>
        <dbReference type="SAM" id="MobiDB-lite"/>
    </source>
</evidence>
<organism evidence="3">
    <name type="scientific">Laccaria bicolor (strain S238N-H82 / ATCC MYA-4686)</name>
    <name type="common">Bicoloured deceiver</name>
    <name type="synonym">Laccaria laccata var. bicolor</name>
    <dbReference type="NCBI Taxonomy" id="486041"/>
    <lineage>
        <taxon>Eukaryota</taxon>
        <taxon>Fungi</taxon>
        <taxon>Dikarya</taxon>
        <taxon>Basidiomycota</taxon>
        <taxon>Agaricomycotina</taxon>
        <taxon>Agaricomycetes</taxon>
        <taxon>Agaricomycetidae</taxon>
        <taxon>Agaricales</taxon>
        <taxon>Agaricineae</taxon>
        <taxon>Hydnangiaceae</taxon>
        <taxon>Laccaria</taxon>
    </lineage>
</organism>
<keyword evidence="3" id="KW-1185">Reference proteome</keyword>
<feature type="compositionally biased region" description="Low complexity" evidence="1">
    <location>
        <begin position="255"/>
        <end position="265"/>
    </location>
</feature>